<evidence type="ECO:0000256" key="11">
    <source>
        <dbReference type="ARBA" id="ARBA00023316"/>
    </source>
</evidence>
<evidence type="ECO:0000313" key="18">
    <source>
        <dbReference type="EMBL" id="GAE29064.1"/>
    </source>
</evidence>
<organism evidence="18 19">
    <name type="scientific">Halalkalibacter hemicellulosilyticusJCM 9152</name>
    <dbReference type="NCBI Taxonomy" id="1236971"/>
    <lineage>
        <taxon>Bacteria</taxon>
        <taxon>Bacillati</taxon>
        <taxon>Bacillota</taxon>
        <taxon>Bacilli</taxon>
        <taxon>Bacillales</taxon>
        <taxon>Bacillaceae</taxon>
        <taxon>Halalkalibacter</taxon>
    </lineage>
</organism>
<dbReference type="NCBIfam" id="TIGR02074">
    <property type="entry name" value="PBP_1a_fam"/>
    <property type="match status" value="1"/>
</dbReference>
<keyword evidence="5" id="KW-0328">Glycosyltransferase</keyword>
<keyword evidence="19" id="KW-1185">Reference proteome</keyword>
<dbReference type="STRING" id="1236971.JCM9152_403"/>
<dbReference type="Gene3D" id="1.10.3810.10">
    <property type="entry name" value="Biosynthetic peptidoglycan transglycosylase-like"/>
    <property type="match status" value="1"/>
</dbReference>
<keyword evidence="7" id="KW-0378">Hydrolase</keyword>
<evidence type="ECO:0000259" key="17">
    <source>
        <dbReference type="Pfam" id="PF00912"/>
    </source>
</evidence>
<dbReference type="GO" id="GO:0006508">
    <property type="term" value="P:proteolysis"/>
    <property type="evidence" value="ECO:0007669"/>
    <property type="project" value="UniProtKB-KW"/>
</dbReference>
<dbReference type="GO" id="GO:0071555">
    <property type="term" value="P:cell wall organization"/>
    <property type="evidence" value="ECO:0007669"/>
    <property type="project" value="UniProtKB-KW"/>
</dbReference>
<dbReference type="GO" id="GO:0008360">
    <property type="term" value="P:regulation of cell shape"/>
    <property type="evidence" value="ECO:0007669"/>
    <property type="project" value="UniProtKB-KW"/>
</dbReference>
<keyword evidence="6" id="KW-0808">Transferase</keyword>
<feature type="transmembrane region" description="Helical" evidence="15">
    <location>
        <begin position="35"/>
        <end position="58"/>
    </location>
</feature>
<evidence type="ECO:0000256" key="15">
    <source>
        <dbReference type="SAM" id="Phobius"/>
    </source>
</evidence>
<comment type="similarity">
    <text evidence="2">In the N-terminal section; belongs to the glycosyltransferase 51 family.</text>
</comment>
<evidence type="ECO:0000256" key="4">
    <source>
        <dbReference type="ARBA" id="ARBA00022670"/>
    </source>
</evidence>
<dbReference type="AlphaFoldDB" id="W4QCG7"/>
<dbReference type="GO" id="GO:0008658">
    <property type="term" value="F:penicillin binding"/>
    <property type="evidence" value="ECO:0007669"/>
    <property type="project" value="InterPro"/>
</dbReference>
<comment type="catalytic activity">
    <reaction evidence="12">
        <text>Preferential cleavage: (Ac)2-L-Lys-D-Ala-|-D-Ala. Also transpeptidation of peptidyl-alanyl moieties that are N-acyl substituents of D-alanine.</text>
        <dbReference type="EC" id="3.4.16.4"/>
    </reaction>
</comment>
<name>W4QCG7_9BACI</name>
<evidence type="ECO:0000256" key="8">
    <source>
        <dbReference type="ARBA" id="ARBA00022960"/>
    </source>
</evidence>
<feature type="domain" description="Penicillin-binding protein transpeptidase" evidence="16">
    <location>
        <begin position="353"/>
        <end position="637"/>
    </location>
</feature>
<dbReference type="GO" id="GO:0008955">
    <property type="term" value="F:peptidoglycan glycosyltransferase activity"/>
    <property type="evidence" value="ECO:0007669"/>
    <property type="project" value="UniProtKB-EC"/>
</dbReference>
<dbReference type="PANTHER" id="PTHR32282">
    <property type="entry name" value="BINDING PROTEIN TRANSPEPTIDASE, PUTATIVE-RELATED"/>
    <property type="match status" value="1"/>
</dbReference>
<keyword evidence="15" id="KW-0812">Transmembrane</keyword>
<keyword evidence="8" id="KW-0133">Cell shape</keyword>
<sequence>MSDQLNTRQARRQAQKKKQNSNNKGKSKKQLIKKIAIATAIAIAVAIIATGITVFAIISNAPELDEEQLMLTQGALMYDQNDEFVSQLESSERRMNVSISDVPSVVQDAFIAVEDIRFRDHFGIDIRRLFGAVAANITDGFGAEGASTITQQLVKNLFLENDKLMSRKIQEQYLAIKLEQQYSKDQILEMYLNQIYLGSGVYGIELASQRYFNKTVEELSLADAALLAGIPRRPSFYDPTVNPEAAESRRNLVLSLMVQHGKITEEEAAEAEAISIEEQLDVTEREAYAYEAFYNLVLNELEEIDGITSSDIYNSGLKVYTTLDTDAQEHVETVLQTSEYIQNYPDNEDFQAAITLLDTETGQIKAVGSGREDSGQQRGFNYATEAKRQIGSTAKPLLDYGPAIEYLQWSTGHMITDEPHSYSDGTEINNFDGTFQGRMSMRRALAASRNVPAVKALQEVGTDRAKEFGEQLGMSIDTMHESYGLGAIPLSTKDLAGAYAAFGNNGTYTQPYSVRKVEFPDGRVLEFEPESQMAMSDYTAYMVTDMLKTAVTDGTGGTANISGLPMAGKTGTTNFDRDTREQYNIPANAAPDIWFAGYTTKYTAAVWTGFNQHSENNYFPSQDSSRQIAQQIFKAVVEEVSSTIETPDFTMPNSVVRVGVERSTGYYQVILRQVVRLFMNYLYVVMSRLEYQKNLSTLNLLAI</sequence>
<evidence type="ECO:0000256" key="2">
    <source>
        <dbReference type="ARBA" id="ARBA00007739"/>
    </source>
</evidence>
<dbReference type="RefSeq" id="WP_235715591.1">
    <property type="nucleotide sequence ID" value="NZ_BAUU01000002.1"/>
</dbReference>
<dbReference type="GO" id="GO:0030288">
    <property type="term" value="C:outer membrane-bounded periplasmic space"/>
    <property type="evidence" value="ECO:0007669"/>
    <property type="project" value="TreeGrafter"/>
</dbReference>
<dbReference type="PANTHER" id="PTHR32282:SF29">
    <property type="entry name" value="PENICILLIN-BINDING PROTEIN 1A"/>
    <property type="match status" value="1"/>
</dbReference>
<keyword evidence="15" id="KW-1133">Transmembrane helix</keyword>
<dbReference type="InterPro" id="IPR001460">
    <property type="entry name" value="PCN-bd_Tpept"/>
</dbReference>
<dbReference type="Pfam" id="PF00905">
    <property type="entry name" value="Transpeptidase"/>
    <property type="match status" value="1"/>
</dbReference>
<keyword evidence="9" id="KW-0573">Peptidoglycan synthesis</keyword>
<proteinExistence type="inferred from homology"/>
<evidence type="ECO:0000256" key="6">
    <source>
        <dbReference type="ARBA" id="ARBA00022679"/>
    </source>
</evidence>
<dbReference type="Pfam" id="PF00912">
    <property type="entry name" value="Transgly"/>
    <property type="match status" value="1"/>
</dbReference>
<dbReference type="GO" id="GO:0009002">
    <property type="term" value="F:serine-type D-Ala-D-Ala carboxypeptidase activity"/>
    <property type="evidence" value="ECO:0007669"/>
    <property type="project" value="UniProtKB-EC"/>
</dbReference>
<keyword evidence="10" id="KW-0511">Multifunctional enzyme</keyword>
<dbReference type="Gene3D" id="3.40.710.10">
    <property type="entry name" value="DD-peptidase/beta-lactamase superfamily"/>
    <property type="match status" value="1"/>
</dbReference>
<dbReference type="InterPro" id="IPR036950">
    <property type="entry name" value="PBP_transglycosylase"/>
</dbReference>
<dbReference type="InterPro" id="IPR050396">
    <property type="entry name" value="Glycosyltr_51/Transpeptidase"/>
</dbReference>
<evidence type="ECO:0000256" key="10">
    <source>
        <dbReference type="ARBA" id="ARBA00023268"/>
    </source>
</evidence>
<evidence type="ECO:0000256" key="5">
    <source>
        <dbReference type="ARBA" id="ARBA00022676"/>
    </source>
</evidence>
<keyword evidence="15" id="KW-0472">Membrane</keyword>
<reference evidence="18" key="1">
    <citation type="journal article" date="2014" name="Genome Announc.">
        <title>Draft Genome Sequences of Three Alkaliphilic Bacillus Strains, Bacillus wakoensis JCM 9140T, Bacillus akibai JCM 9157T, and Bacillus hemicellulosilyticus JCM 9152T.</title>
        <authorList>
            <person name="Yuki M."/>
            <person name="Oshima K."/>
            <person name="Suda W."/>
            <person name="Oshida Y."/>
            <person name="Kitamura K."/>
            <person name="Iida T."/>
            <person name="Hattori M."/>
            <person name="Ohkuma M."/>
        </authorList>
    </citation>
    <scope>NUCLEOTIDE SEQUENCE [LARGE SCALE GENOMIC DNA]</scope>
    <source>
        <strain evidence="18">JCM 9152</strain>
    </source>
</reference>
<evidence type="ECO:0000259" key="16">
    <source>
        <dbReference type="Pfam" id="PF00905"/>
    </source>
</evidence>
<evidence type="ECO:0000313" key="19">
    <source>
        <dbReference type="Proteomes" id="UP000018895"/>
    </source>
</evidence>
<gene>
    <name evidence="18" type="ORF">JCM9152_403</name>
</gene>
<keyword evidence="4" id="KW-0645">Protease</keyword>
<feature type="domain" description="Glycosyl transferase family 51" evidence="17">
    <location>
        <begin position="83"/>
        <end position="257"/>
    </location>
</feature>
<dbReference type="InterPro" id="IPR023346">
    <property type="entry name" value="Lysozyme-like_dom_sf"/>
</dbReference>
<evidence type="ECO:0000256" key="14">
    <source>
        <dbReference type="SAM" id="MobiDB-lite"/>
    </source>
</evidence>
<dbReference type="Proteomes" id="UP000018895">
    <property type="component" value="Unassembled WGS sequence"/>
</dbReference>
<comment type="similarity">
    <text evidence="1">In the C-terminal section; belongs to the transpeptidase family.</text>
</comment>
<evidence type="ECO:0000256" key="3">
    <source>
        <dbReference type="ARBA" id="ARBA00022645"/>
    </source>
</evidence>
<evidence type="ECO:0000256" key="1">
    <source>
        <dbReference type="ARBA" id="ARBA00007090"/>
    </source>
</evidence>
<evidence type="ECO:0000256" key="12">
    <source>
        <dbReference type="ARBA" id="ARBA00034000"/>
    </source>
</evidence>
<protein>
    <submittedName>
        <fullName evidence="18">Multimodular transpeptidase-transglycosylase</fullName>
    </submittedName>
</protein>
<dbReference type="SUPFAM" id="SSF53955">
    <property type="entry name" value="Lysozyme-like"/>
    <property type="match status" value="1"/>
</dbReference>
<accession>W4QCG7</accession>
<comment type="caution">
    <text evidence="18">The sequence shown here is derived from an EMBL/GenBank/DDBJ whole genome shotgun (WGS) entry which is preliminary data.</text>
</comment>
<evidence type="ECO:0000256" key="13">
    <source>
        <dbReference type="ARBA" id="ARBA00049902"/>
    </source>
</evidence>
<evidence type="ECO:0000256" key="9">
    <source>
        <dbReference type="ARBA" id="ARBA00022984"/>
    </source>
</evidence>
<dbReference type="EMBL" id="BAUU01000002">
    <property type="protein sequence ID" value="GAE29064.1"/>
    <property type="molecule type" value="Genomic_DNA"/>
</dbReference>
<feature type="compositionally biased region" description="Basic residues" evidence="14">
    <location>
        <begin position="9"/>
        <end position="27"/>
    </location>
</feature>
<dbReference type="FunFam" id="1.10.3810.10:FF:000001">
    <property type="entry name" value="Penicillin-binding protein 1A"/>
    <property type="match status" value="1"/>
</dbReference>
<dbReference type="GO" id="GO:0009252">
    <property type="term" value="P:peptidoglycan biosynthetic process"/>
    <property type="evidence" value="ECO:0007669"/>
    <property type="project" value="UniProtKB-KW"/>
</dbReference>
<dbReference type="InterPro" id="IPR001264">
    <property type="entry name" value="Glyco_trans_51"/>
</dbReference>
<feature type="region of interest" description="Disordered" evidence="14">
    <location>
        <begin position="1"/>
        <end position="27"/>
    </location>
</feature>
<dbReference type="SUPFAM" id="SSF56601">
    <property type="entry name" value="beta-lactamase/transpeptidase-like"/>
    <property type="match status" value="1"/>
</dbReference>
<keyword evidence="11" id="KW-0961">Cell wall biogenesis/degradation</keyword>
<comment type="catalytic activity">
    <reaction evidence="13">
        <text>[GlcNAc-(1-&gt;4)-Mur2Ac(oyl-L-Ala-gamma-D-Glu-L-Lys-D-Ala-D-Ala)](n)-di-trans,octa-cis-undecaprenyl diphosphate + beta-D-GlcNAc-(1-&gt;4)-Mur2Ac(oyl-L-Ala-gamma-D-Glu-L-Lys-D-Ala-D-Ala)-di-trans,octa-cis-undecaprenyl diphosphate = [GlcNAc-(1-&gt;4)-Mur2Ac(oyl-L-Ala-gamma-D-Glu-L-Lys-D-Ala-D-Ala)](n+1)-di-trans,octa-cis-undecaprenyl diphosphate + di-trans,octa-cis-undecaprenyl diphosphate + H(+)</text>
        <dbReference type="Rhea" id="RHEA:23708"/>
        <dbReference type="Rhea" id="RHEA-COMP:9602"/>
        <dbReference type="Rhea" id="RHEA-COMP:9603"/>
        <dbReference type="ChEBI" id="CHEBI:15378"/>
        <dbReference type="ChEBI" id="CHEBI:58405"/>
        <dbReference type="ChEBI" id="CHEBI:60033"/>
        <dbReference type="ChEBI" id="CHEBI:78435"/>
        <dbReference type="EC" id="2.4.99.28"/>
    </reaction>
</comment>
<evidence type="ECO:0000256" key="7">
    <source>
        <dbReference type="ARBA" id="ARBA00022801"/>
    </source>
</evidence>
<dbReference type="InterPro" id="IPR012338">
    <property type="entry name" value="Beta-lactam/transpept-like"/>
</dbReference>
<keyword evidence="3" id="KW-0121">Carboxypeptidase</keyword>